<dbReference type="GeneID" id="91094654"/>
<dbReference type="Proteomes" id="UP001355207">
    <property type="component" value="Chromosome 5"/>
</dbReference>
<organism evidence="1 2">
    <name type="scientific">Kwoniella dendrophila CBS 6074</name>
    <dbReference type="NCBI Taxonomy" id="1295534"/>
    <lineage>
        <taxon>Eukaryota</taxon>
        <taxon>Fungi</taxon>
        <taxon>Dikarya</taxon>
        <taxon>Basidiomycota</taxon>
        <taxon>Agaricomycotina</taxon>
        <taxon>Tremellomycetes</taxon>
        <taxon>Tremellales</taxon>
        <taxon>Cryptococcaceae</taxon>
        <taxon>Kwoniella</taxon>
    </lineage>
</organism>
<dbReference type="InterPro" id="IPR050869">
    <property type="entry name" value="H3K4_H4K5_MeTrfase"/>
</dbReference>
<evidence type="ECO:0000313" key="1">
    <source>
        <dbReference type="EMBL" id="WWC89066.1"/>
    </source>
</evidence>
<dbReference type="GO" id="GO:0005634">
    <property type="term" value="C:nucleus"/>
    <property type="evidence" value="ECO:0007669"/>
    <property type="project" value="TreeGrafter"/>
</dbReference>
<gene>
    <name evidence="1" type="ORF">L201_003984</name>
</gene>
<reference evidence="1 2" key="1">
    <citation type="submission" date="2024-01" db="EMBL/GenBank/DDBJ databases">
        <title>Comparative genomics of Cryptococcus and Kwoniella reveals pathogenesis evolution and contrasting modes of karyotype evolution via chromosome fusion or intercentromeric recombination.</title>
        <authorList>
            <person name="Coelho M.A."/>
            <person name="David-Palma M."/>
            <person name="Shea T."/>
            <person name="Bowers K."/>
            <person name="McGinley-Smith S."/>
            <person name="Mohammad A.W."/>
            <person name="Gnirke A."/>
            <person name="Yurkov A.M."/>
            <person name="Nowrousian M."/>
            <person name="Sun S."/>
            <person name="Cuomo C.A."/>
            <person name="Heitman J."/>
        </authorList>
    </citation>
    <scope>NUCLEOTIDE SEQUENCE [LARGE SCALE GENOMIC DNA]</scope>
    <source>
        <strain evidence="1 2">CBS 6074</strain>
    </source>
</reference>
<protein>
    <recommendedName>
        <fullName evidence="3">SET domain-containing protein</fullName>
    </recommendedName>
</protein>
<evidence type="ECO:0000313" key="2">
    <source>
        <dbReference type="Proteomes" id="UP001355207"/>
    </source>
</evidence>
<dbReference type="EMBL" id="CP144102">
    <property type="protein sequence ID" value="WWC89066.1"/>
    <property type="molecule type" value="Genomic_DNA"/>
</dbReference>
<dbReference type="RefSeq" id="XP_066075829.1">
    <property type="nucleotide sequence ID" value="XM_066219732.1"/>
</dbReference>
<dbReference type="AlphaFoldDB" id="A0AAX4JUF8"/>
<accession>A0AAX4JUF8</accession>
<proteinExistence type="predicted"/>
<evidence type="ECO:0008006" key="3">
    <source>
        <dbReference type="Google" id="ProtNLM"/>
    </source>
</evidence>
<sequence length="566" mass="64564">MERLSISKVERKAELDESSAIALPGEVIYTTVPKLIILNTALLSSHCSGCFKNVHQLSDDWKIPIEDAKEKTLTCSRCNVHTFCSLKCYASNWLLLLQECKGLSRSPGWLPSTIARLLASVLAHSRFNGGLKKMFEYSPGIEALVEQPIDDLEETFEDVIRLIGDSRENDECTEMFLPTSKYHLDSEEDAESFMRLLSYLMRFKQHLKTGGHQIYSSRRRGKLPVTISYIDLCLPKHSRQKDLAMFGFNHPGFCRPCLDTTCDERWAIPHTSCELAGRIPLPPLKTTKNTEILISEEEKFINEAFISADVNMDQYSHENSNEQNVDYDEDYQGTCDTCGELVSVVNAMKRYTMVMEYVGTIWEKEKGGMTLPCYPMQNDAIEEEIAILATGIAQLLQVFSPSVYPIPYLQLRYSRLFSLSSSLSRNIVDLGELIDSLNDSYDSLLFLNDGLPNILISQISLKICELYLDLIKLKKDKISDKYSIKVVGRFAISKSSAKDKSKSKWTSQSSNAIDVHVTQLKRWLETSISHLEILGYNRDNNEKTFIQLEIFQRELEELETWFKFAL</sequence>
<name>A0AAX4JUF8_9TREE</name>
<dbReference type="PANTHER" id="PTHR12197">
    <property type="entry name" value="HISTONE-LYSINE N-METHYLTRANSFERASE SMYD"/>
    <property type="match status" value="1"/>
</dbReference>
<dbReference type="PANTHER" id="PTHR12197:SF251">
    <property type="entry name" value="EG:BACR7C10.4 PROTEIN"/>
    <property type="match status" value="1"/>
</dbReference>
<keyword evidence="2" id="KW-1185">Reference proteome</keyword>